<dbReference type="EMBL" id="CGCX01003699">
    <property type="protein sequence ID" value="CFS23294.1"/>
    <property type="molecule type" value="Genomic_DNA"/>
</dbReference>
<evidence type="ECO:0000313" key="3">
    <source>
        <dbReference type="Proteomes" id="UP000046680"/>
    </source>
</evidence>
<protein>
    <submittedName>
        <fullName evidence="2">Uncharacterized protein</fullName>
    </submittedName>
</protein>
<feature type="compositionally biased region" description="Low complexity" evidence="1">
    <location>
        <begin position="50"/>
        <end position="63"/>
    </location>
</feature>
<organism evidence="2 3">
    <name type="scientific">Mycobacterium tuberculosis</name>
    <dbReference type="NCBI Taxonomy" id="1773"/>
    <lineage>
        <taxon>Bacteria</taxon>
        <taxon>Bacillati</taxon>
        <taxon>Actinomycetota</taxon>
        <taxon>Actinomycetes</taxon>
        <taxon>Mycobacteriales</taxon>
        <taxon>Mycobacteriaceae</taxon>
        <taxon>Mycobacterium</taxon>
        <taxon>Mycobacterium tuberculosis complex</taxon>
    </lineage>
</organism>
<feature type="compositionally biased region" description="Low complexity" evidence="1">
    <location>
        <begin position="25"/>
        <end position="34"/>
    </location>
</feature>
<reference evidence="2 3" key="1">
    <citation type="submission" date="2015-03" db="EMBL/GenBank/DDBJ databases">
        <authorList>
            <consortium name="Pathogen Informatics"/>
        </authorList>
    </citation>
    <scope>NUCLEOTIDE SEQUENCE [LARGE SCALE GENOMIC DNA]</scope>
    <source>
        <strain evidence="2 3">C09601061</strain>
    </source>
</reference>
<evidence type="ECO:0000256" key="1">
    <source>
        <dbReference type="SAM" id="MobiDB-lite"/>
    </source>
</evidence>
<sequence>MVNVPSSPESPSSVSCTRYLNTRPSSVSSSAMASTVLRTRGSSGGRNRVSTTSSSEASNASSP</sequence>
<dbReference type="AlphaFoldDB" id="A0A654U9Z8"/>
<name>A0A654U9Z8_MYCTX</name>
<gene>
    <name evidence="2" type="ORF">ERS007657_04618</name>
</gene>
<proteinExistence type="predicted"/>
<feature type="region of interest" description="Disordered" evidence="1">
    <location>
        <begin position="1"/>
        <end position="63"/>
    </location>
</feature>
<feature type="compositionally biased region" description="Low complexity" evidence="1">
    <location>
        <begin position="1"/>
        <end position="15"/>
    </location>
</feature>
<accession>A0A654U9Z8</accession>
<dbReference type="Proteomes" id="UP000046680">
    <property type="component" value="Unassembled WGS sequence"/>
</dbReference>
<evidence type="ECO:0000313" key="2">
    <source>
        <dbReference type="EMBL" id="CFS23294.1"/>
    </source>
</evidence>